<dbReference type="InterPro" id="IPR031777">
    <property type="entry name" value="Sortilin_C"/>
</dbReference>
<evidence type="ECO:0000256" key="4">
    <source>
        <dbReference type="ARBA" id="ARBA00023180"/>
    </source>
</evidence>
<evidence type="ECO:0000256" key="6">
    <source>
        <dbReference type="SAM" id="Phobius"/>
    </source>
</evidence>
<evidence type="ECO:0000313" key="8">
    <source>
        <dbReference type="EMBL" id="KAG0252396.1"/>
    </source>
</evidence>
<keyword evidence="6" id="KW-1133">Transmembrane helix</keyword>
<dbReference type="Pfam" id="PF15901">
    <property type="entry name" value="Sortilin_C"/>
    <property type="match status" value="3"/>
</dbReference>
<evidence type="ECO:0000256" key="5">
    <source>
        <dbReference type="SAM" id="MobiDB-lite"/>
    </source>
</evidence>
<dbReference type="Gene3D" id="2.130.10.10">
    <property type="entry name" value="YVTN repeat-like/Quinoprotein amine dehydrogenase"/>
    <property type="match status" value="4"/>
</dbReference>
<dbReference type="PANTHER" id="PTHR12106:SF27">
    <property type="entry name" value="SORTILIN-RELATED RECEPTOR"/>
    <property type="match status" value="1"/>
</dbReference>
<dbReference type="Proteomes" id="UP000807716">
    <property type="component" value="Unassembled WGS sequence"/>
</dbReference>
<dbReference type="GO" id="GO:0005829">
    <property type="term" value="C:cytosol"/>
    <property type="evidence" value="ECO:0007669"/>
    <property type="project" value="GOC"/>
</dbReference>
<dbReference type="GO" id="GO:0006623">
    <property type="term" value="P:protein targeting to vacuole"/>
    <property type="evidence" value="ECO:0007669"/>
    <property type="project" value="TreeGrafter"/>
</dbReference>
<dbReference type="InterPro" id="IPR006581">
    <property type="entry name" value="VPS10"/>
</dbReference>
<comment type="subcellular location">
    <subcellularLocation>
        <location evidence="1">Membrane</location>
    </subcellularLocation>
</comment>
<dbReference type="OrthoDB" id="443634at2759"/>
<reference evidence="8" key="1">
    <citation type="journal article" date="2020" name="Fungal Divers.">
        <title>Resolving the Mortierellaceae phylogeny through synthesis of multi-gene phylogenetics and phylogenomics.</title>
        <authorList>
            <person name="Vandepol N."/>
            <person name="Liber J."/>
            <person name="Desiro A."/>
            <person name="Na H."/>
            <person name="Kennedy M."/>
            <person name="Barry K."/>
            <person name="Grigoriev I.V."/>
            <person name="Miller A.N."/>
            <person name="O'Donnell K."/>
            <person name="Stajich J.E."/>
            <person name="Bonito G."/>
        </authorList>
    </citation>
    <scope>NUCLEOTIDE SEQUENCE</scope>
    <source>
        <strain evidence="8">BC1065</strain>
    </source>
</reference>
<gene>
    <name evidence="8" type="primary">VPS10</name>
    <name evidence="8" type="ORF">DFQ27_008093</name>
</gene>
<dbReference type="GO" id="GO:0006896">
    <property type="term" value="P:Golgi to vacuole transport"/>
    <property type="evidence" value="ECO:0007669"/>
    <property type="project" value="TreeGrafter"/>
</dbReference>
<dbReference type="Gene3D" id="2.10.70.80">
    <property type="match status" value="3"/>
</dbReference>
<keyword evidence="2" id="KW-0677">Repeat</keyword>
<proteinExistence type="predicted"/>
<dbReference type="GO" id="GO:0006895">
    <property type="term" value="P:Golgi to endosome transport"/>
    <property type="evidence" value="ECO:0007669"/>
    <property type="project" value="TreeGrafter"/>
</dbReference>
<evidence type="ECO:0000256" key="2">
    <source>
        <dbReference type="ARBA" id="ARBA00022737"/>
    </source>
</evidence>
<evidence type="ECO:0000259" key="7">
    <source>
        <dbReference type="SMART" id="SM00602"/>
    </source>
</evidence>
<keyword evidence="3 6" id="KW-0472">Membrane</keyword>
<dbReference type="GO" id="GO:0016020">
    <property type="term" value="C:membrane"/>
    <property type="evidence" value="ECO:0007669"/>
    <property type="project" value="UniProtKB-SubCell"/>
</dbReference>
<feature type="compositionally biased region" description="Acidic residues" evidence="5">
    <location>
        <begin position="2246"/>
        <end position="2263"/>
    </location>
</feature>
<dbReference type="Pfam" id="PF15902">
    <property type="entry name" value="Sortilin-Vps10"/>
    <property type="match status" value="3"/>
</dbReference>
<evidence type="ECO:0000256" key="3">
    <source>
        <dbReference type="ARBA" id="ARBA00023136"/>
    </source>
</evidence>
<protein>
    <submittedName>
        <fullName evidence="8">Vacuolar protein sorting/targeting protein PEP1</fullName>
    </submittedName>
</protein>
<organism evidence="8 9">
    <name type="scientific">Actinomortierella ambigua</name>
    <dbReference type="NCBI Taxonomy" id="1343610"/>
    <lineage>
        <taxon>Eukaryota</taxon>
        <taxon>Fungi</taxon>
        <taxon>Fungi incertae sedis</taxon>
        <taxon>Mucoromycota</taxon>
        <taxon>Mortierellomycotina</taxon>
        <taxon>Mortierellomycetes</taxon>
        <taxon>Mortierellales</taxon>
        <taxon>Mortierellaceae</taxon>
        <taxon>Actinomortierella</taxon>
    </lineage>
</organism>
<dbReference type="SUPFAM" id="SSF110296">
    <property type="entry name" value="Oligoxyloglucan reducing end-specific cellobiohydrolase"/>
    <property type="match status" value="3"/>
</dbReference>
<feature type="domain" description="VPS10" evidence="7">
    <location>
        <begin position="76"/>
        <end position="716"/>
    </location>
</feature>
<dbReference type="SMART" id="SM00602">
    <property type="entry name" value="VPS10"/>
    <property type="match status" value="3"/>
</dbReference>
<comment type="caution">
    <text evidence="8">The sequence shown here is derived from an EMBL/GenBank/DDBJ whole genome shotgun (WGS) entry which is preliminary data.</text>
</comment>
<keyword evidence="9" id="KW-1185">Reference proteome</keyword>
<dbReference type="InterPro" id="IPR015943">
    <property type="entry name" value="WD40/YVTN_repeat-like_dom_sf"/>
</dbReference>
<feature type="transmembrane region" description="Helical" evidence="6">
    <location>
        <begin position="2044"/>
        <end position="2065"/>
    </location>
</feature>
<dbReference type="FunFam" id="3.30.60.270:FF:000005">
    <property type="entry name" value="Sortilin"/>
    <property type="match status" value="1"/>
</dbReference>
<keyword evidence="4" id="KW-0325">Glycoprotein</keyword>
<evidence type="ECO:0000313" key="9">
    <source>
        <dbReference type="Proteomes" id="UP000807716"/>
    </source>
</evidence>
<dbReference type="GO" id="GO:0005794">
    <property type="term" value="C:Golgi apparatus"/>
    <property type="evidence" value="ECO:0007669"/>
    <property type="project" value="TreeGrafter"/>
</dbReference>
<evidence type="ECO:0000256" key="1">
    <source>
        <dbReference type="ARBA" id="ARBA00004370"/>
    </source>
</evidence>
<dbReference type="InterPro" id="IPR050310">
    <property type="entry name" value="VPS10-sortilin"/>
</dbReference>
<accession>A0A9P6PUN8</accession>
<feature type="region of interest" description="Disordered" evidence="5">
    <location>
        <begin position="2119"/>
        <end position="2142"/>
    </location>
</feature>
<dbReference type="PANTHER" id="PTHR12106">
    <property type="entry name" value="SORTILIN RELATED"/>
    <property type="match status" value="1"/>
</dbReference>
<sequence>MTFSWSSHARSGSMAAEHIPAPRSSSLLRALGYVAASALALTALLSPSLTASAAPTMHQNGFQNAPLKLSYFEDSAVVLYHDRAHDLWRSPDEGRSWELVEGIPRERISRLVMHAFDKNTAYALTSENVHYKTTDKGISWTKFESLQPPVSDPYVLSFHAKRPNYVLMAVRVCDNAGRCHDDAYYTLDGFSTPAKRLMGHVHLCEWAMSSKAFDEVPEQLVHCLAYKVREEGVTSLEDVRLLKSQDFFKEGSYEEMLTEPDAAIINFITKESFMLAAQKHLKTGDMSLYVSEDARKWAKAHFPHGSSLREDSYTILESSPNRLVVDVKLSPDDSYGSLFFSNSNGTYFVESKKFTNRNKNDNVDFEKVQNIDGVYLINVVDNHDQNPRMEEEKKLRSQITFDAGATWQYLDPPARDVDGRDHDCRPNKDGSCSLHLHSVTSAKVAPPIFSSKAAPGIVMGVGNVGPHLLPWDRCDTYISEDGGITWKATLKHPHKYEFGDMGGIIVAVRDDGTATADVRYSSDRGRTWRTYQLENNIHLLALISDPESTTQRFMVFAEATDRDTRNSIYAYQFDLTTLFDRDCDRREDSDRSDYEKWYARNIGNRPDCLMGRKTYYWRRKADAQCLVNRDFEDPIKTDEDCPCDDEDFECDYNYVLRDGKCVLVGEEVIPAGECKKAGDKFLASSGWRKIPGNSCKAAGGKNKDEPVSKECKAASVPTDIQHKLTRFKAAAISNLKYFLESSVVLMLRDQGREVWRSVDDGSTWERILNEVDQFYGLYLHDVNNKMAYLVTNDHIYVTHDQAKNWEKRDLPAHPNKLDLPLVDFHPNSDKNDWMLFLGQKKNECFTTLYRTRDAGRSWKEVDQWVEKAVYAAHRYYEMPQDGIFATLWDSKLIPRIGVCQDELYTKKVAPLQFVYRVDAGESRRVYFQNVVDFYVVHNFLVVAVDNNGDFVLQVSMDGSTFHPAVFPPNMRVDKNGFTVLQSTTGGLVVDVAKSDVAGREYGLMFKSNSNGTFYSLQLENSNRNSRQLVDWEKIGGIEGVILANQVTNIHSLARDGEKYIQTRISFNDGGNWNPIPAPADSQCDGDECHLQLHSVTDYNGPGAVFSASSSVGIVMGVGNVGTRLLPYDQCQTYLSRDAGKTWKKVRDSFSLYEFGDEGGVLVTLDNRLPTHEVQYSYDFGSTWRTAYFSDKPIQVVAITTEPTSRTSKILIAGIAGGDGDGPEGVVSVLDFSDRPECVLDKKNAEKNDFEKWSPFATADDRCLLGQEITYWRRKPDRVCRVNDKDGIPDMEQATCTCTLKDYECDFGFFRDTSGNCRRFGYDPDRPKKCDGTYMGSSGLRKLKLSQCKGGKDYAADKVERQCGSVEGVVSKVTPFDGKYREGSFFYFPESDICMVHVDDQVYRSTNEGKDWESIKVEGDVIGLQRHPFDKTRAIITTNGRRHFYTRDRGSNWDPIDMPSAPNALGLTLWSFHPTERDWIIYVGDNGECSSIGRDGGCHAQSYFTRDDARSWQGLAKWVRSCSFARDTRFTLVPNEGIFCEQYADQTGSQKTAMSRRDPVQLIYTENWGSSGKVLFETTVGYAIYSDYMIVAEMYHGNAIVVSTSLDGKNFARVRYPANFDINHPAFTVLDSTTRSVFMSITTNDRSGSKFGNLFTSNSNGTFFSLSLRSINENDNGNVDFEKIQGLEGIALLNEVMNPNDANLGKKKELRTLITADNGRKWQPLNAPAHDKDGNKYDKCKDNKDCHLHLHNYLDRRHADDYFSSPTAPGMYLGVGNVGETLKPYQDGNTYITRDGGFSWTEVMKGPYMYDFGDQGSIILMAADDKEPTNILLYSLDHGLTFQQHQFANEKYQLNDIIAQPNGVGKSFMVFATPRSGSERLALISIDFEGLDMRPCVLDLKDEDHDDFERWSPAKLRGKSCVFGRKVEYFRRNPEAQCFVGEQLTNPHVIEEACDCTDDDFECDYNYEPNEKGECVLIKDAKPAIDYAKTTPAEICMTLPQGQDFYYESFGYRKMSISKCKGDHRLQGTKRMCPGAKSGGGGLGFFGWVAVLGASGGFAAGLLWCVGRYRGYQGLFGMGRRGSGSSGRRSGGAFSGFGRGGFIRLADDVIDQTSRAGASLRDSFSGRRGSTGSTGSGSGGRRRGWVPRVLGGVADVAYQVWNKLPVPERLIPSRFSNYFNQTRYQHLAQEPGELIMDDYFDHYLDDDDEDAENSGGHRAGGRSRAMDTLMGQEMDGMQDAQERYRDETEDEEESEQELEEDELV</sequence>
<name>A0A9P6PUN8_9FUNG</name>
<keyword evidence="6" id="KW-0812">Transmembrane</keyword>
<feature type="domain" description="VPS10" evidence="7">
    <location>
        <begin position="742"/>
        <end position="1367"/>
    </location>
</feature>
<dbReference type="InterPro" id="IPR031778">
    <property type="entry name" value="Sortilin_N"/>
</dbReference>
<dbReference type="EMBL" id="JAAAJB010000666">
    <property type="protein sequence ID" value="KAG0252396.1"/>
    <property type="molecule type" value="Genomic_DNA"/>
</dbReference>
<dbReference type="Gene3D" id="3.30.60.270">
    <property type="match status" value="3"/>
</dbReference>
<feature type="region of interest" description="Disordered" evidence="5">
    <location>
        <begin position="2205"/>
        <end position="2263"/>
    </location>
</feature>
<feature type="domain" description="VPS10" evidence="7">
    <location>
        <begin position="1391"/>
        <end position="2037"/>
    </location>
</feature>